<evidence type="ECO:0000313" key="2">
    <source>
        <dbReference type="EMBL" id="KAG0681000.1"/>
    </source>
</evidence>
<dbReference type="Proteomes" id="UP000697127">
    <property type="component" value="Unassembled WGS sequence"/>
</dbReference>
<feature type="compositionally biased region" description="Polar residues" evidence="1">
    <location>
        <begin position="44"/>
        <end position="55"/>
    </location>
</feature>
<accession>A0A9P6WG24</accession>
<keyword evidence="3" id="KW-1185">Reference proteome</keyword>
<feature type="non-terminal residue" evidence="2">
    <location>
        <position position="69"/>
    </location>
</feature>
<name>A0A9P6WG24_9ASCO</name>
<evidence type="ECO:0000313" key="3">
    <source>
        <dbReference type="Proteomes" id="UP000697127"/>
    </source>
</evidence>
<evidence type="ECO:0000256" key="1">
    <source>
        <dbReference type="SAM" id="MobiDB-lite"/>
    </source>
</evidence>
<gene>
    <name evidence="2" type="ORF">C6P40_005477</name>
</gene>
<proteinExistence type="predicted"/>
<reference evidence="2" key="1">
    <citation type="submission" date="2020-11" db="EMBL/GenBank/DDBJ databases">
        <title>Kefir isolates.</title>
        <authorList>
            <person name="Marcisauskas S."/>
            <person name="Kim Y."/>
            <person name="Blasche S."/>
        </authorList>
    </citation>
    <scope>NUCLEOTIDE SEQUENCE</scope>
    <source>
        <strain evidence="2">Olga-1</strain>
    </source>
</reference>
<sequence>MINITKPIKSIKINNSDFKYIKNVAFKRELSTTGPTLEDKKSTSNETNGSNSDFNTPPYGYGDHCRRGW</sequence>
<comment type="caution">
    <text evidence="2">The sequence shown here is derived from an EMBL/GenBank/DDBJ whole genome shotgun (WGS) entry which is preliminary data.</text>
</comment>
<organism evidence="2 3">
    <name type="scientific">Pichia californica</name>
    <dbReference type="NCBI Taxonomy" id="460514"/>
    <lineage>
        <taxon>Eukaryota</taxon>
        <taxon>Fungi</taxon>
        <taxon>Dikarya</taxon>
        <taxon>Ascomycota</taxon>
        <taxon>Saccharomycotina</taxon>
        <taxon>Pichiomycetes</taxon>
        <taxon>Pichiales</taxon>
        <taxon>Pichiaceae</taxon>
        <taxon>Pichia</taxon>
    </lineage>
</organism>
<dbReference type="AlphaFoldDB" id="A0A9P6WG24"/>
<protein>
    <submittedName>
        <fullName evidence="2">Uncharacterized protein</fullName>
    </submittedName>
</protein>
<feature type="region of interest" description="Disordered" evidence="1">
    <location>
        <begin position="31"/>
        <end position="69"/>
    </location>
</feature>
<dbReference type="EMBL" id="PUHW01000976">
    <property type="protein sequence ID" value="KAG0681000.1"/>
    <property type="molecule type" value="Genomic_DNA"/>
</dbReference>